<organism evidence="1 2">
    <name type="scientific">Bosea eneae</name>
    <dbReference type="NCBI Taxonomy" id="151454"/>
    <lineage>
        <taxon>Bacteria</taxon>
        <taxon>Pseudomonadati</taxon>
        <taxon>Pseudomonadota</taxon>
        <taxon>Alphaproteobacteria</taxon>
        <taxon>Hyphomicrobiales</taxon>
        <taxon>Boseaceae</taxon>
        <taxon>Bosea</taxon>
    </lineage>
</organism>
<comment type="caution">
    <text evidence="1">The sequence shown here is derived from an EMBL/GenBank/DDBJ whole genome shotgun (WGS) entry which is preliminary data.</text>
</comment>
<protein>
    <recommendedName>
        <fullName evidence="3">Hedgehog/Intein (Hint) domain-containing protein</fullName>
    </recommendedName>
</protein>
<sequence length="208" mass="22159">MPLTYPLDLRTSGLRLRRVTFSLVRSVATAKLPAGLQVMETGVAIWKASIEIRPEREYGRRRAVAFVEALQGSGSFLCYSPAQCWPAAHPGGAIAGVWSDTLLLSARTETSVAAVAPNAALRLRAGDLIGLEQSGRYGLFRVMADAAPAAGSISIAVLPRIPSFFTTDAVLRLHQPACEMILDPTAAYAPGDGFSMEPVSFQAVQKVS</sequence>
<dbReference type="EMBL" id="JBHSLW010000056">
    <property type="protein sequence ID" value="MFC5423049.1"/>
    <property type="molecule type" value="Genomic_DNA"/>
</dbReference>
<gene>
    <name evidence="1" type="ORF">ACFPOB_26215</name>
</gene>
<name>A0ABW0J0C7_9HYPH</name>
<proteinExistence type="predicted"/>
<keyword evidence="2" id="KW-1185">Reference proteome</keyword>
<evidence type="ECO:0008006" key="3">
    <source>
        <dbReference type="Google" id="ProtNLM"/>
    </source>
</evidence>
<evidence type="ECO:0000313" key="2">
    <source>
        <dbReference type="Proteomes" id="UP001596053"/>
    </source>
</evidence>
<accession>A0ABW0J0C7</accession>
<dbReference type="RefSeq" id="WP_377801243.1">
    <property type="nucleotide sequence ID" value="NZ_JBHSLW010000056.1"/>
</dbReference>
<dbReference type="Proteomes" id="UP001596053">
    <property type="component" value="Unassembled WGS sequence"/>
</dbReference>
<evidence type="ECO:0000313" key="1">
    <source>
        <dbReference type="EMBL" id="MFC5423049.1"/>
    </source>
</evidence>
<reference evidence="2" key="1">
    <citation type="journal article" date="2019" name="Int. J. Syst. Evol. Microbiol.">
        <title>The Global Catalogue of Microorganisms (GCM) 10K type strain sequencing project: providing services to taxonomists for standard genome sequencing and annotation.</title>
        <authorList>
            <consortium name="The Broad Institute Genomics Platform"/>
            <consortium name="The Broad Institute Genome Sequencing Center for Infectious Disease"/>
            <person name="Wu L."/>
            <person name="Ma J."/>
        </authorList>
    </citation>
    <scope>NUCLEOTIDE SEQUENCE [LARGE SCALE GENOMIC DNA]</scope>
    <source>
        <strain evidence="2">NCAIM B.01391</strain>
    </source>
</reference>